<dbReference type="InterPro" id="IPR012336">
    <property type="entry name" value="Thioredoxin-like_fold"/>
</dbReference>
<protein>
    <recommendedName>
        <fullName evidence="6">Thioredoxin domain-containing protein</fullName>
    </recommendedName>
</protein>
<evidence type="ECO:0000256" key="5">
    <source>
        <dbReference type="ARBA" id="ARBA00023284"/>
    </source>
</evidence>
<dbReference type="STRING" id="1802685.A3C88_02920"/>
<dbReference type="GO" id="GO:0016491">
    <property type="term" value="F:oxidoreductase activity"/>
    <property type="evidence" value="ECO:0007669"/>
    <property type="project" value="UniProtKB-KW"/>
</dbReference>
<dbReference type="PROSITE" id="PS51352">
    <property type="entry name" value="THIOREDOXIN_2"/>
    <property type="match status" value="1"/>
</dbReference>
<dbReference type="EMBL" id="MGJZ01000031">
    <property type="protein sequence ID" value="OGN16529.1"/>
    <property type="molecule type" value="Genomic_DNA"/>
</dbReference>
<evidence type="ECO:0000256" key="2">
    <source>
        <dbReference type="ARBA" id="ARBA00022729"/>
    </source>
</evidence>
<reference evidence="7 8" key="1">
    <citation type="journal article" date="2016" name="Nat. Commun.">
        <title>Thousands of microbial genomes shed light on interconnected biogeochemical processes in an aquifer system.</title>
        <authorList>
            <person name="Anantharaman K."/>
            <person name="Brown C.T."/>
            <person name="Hug L.A."/>
            <person name="Sharon I."/>
            <person name="Castelle C.J."/>
            <person name="Probst A.J."/>
            <person name="Thomas B.C."/>
            <person name="Singh A."/>
            <person name="Wilkins M.J."/>
            <person name="Karaoz U."/>
            <person name="Brodie E.L."/>
            <person name="Williams K.H."/>
            <person name="Hubbard S.S."/>
            <person name="Banfield J.F."/>
        </authorList>
    </citation>
    <scope>NUCLEOTIDE SEQUENCE [LARGE SCALE GENOMIC DNA]</scope>
</reference>
<dbReference type="Gene3D" id="3.40.30.10">
    <property type="entry name" value="Glutaredoxin"/>
    <property type="match status" value="1"/>
</dbReference>
<dbReference type="Pfam" id="PF13462">
    <property type="entry name" value="Thioredoxin_4"/>
    <property type="match status" value="1"/>
</dbReference>
<evidence type="ECO:0000256" key="3">
    <source>
        <dbReference type="ARBA" id="ARBA00023002"/>
    </source>
</evidence>
<name>A0A1F8FW04_9BACT</name>
<organism evidence="7 8">
    <name type="scientific">Candidatus Yanofskybacteria bacterium RIFCSPHIGHO2_02_FULL_50_12</name>
    <dbReference type="NCBI Taxonomy" id="1802685"/>
    <lineage>
        <taxon>Bacteria</taxon>
        <taxon>Candidatus Yanofskyibacteriota</taxon>
    </lineage>
</organism>
<proteinExistence type="inferred from homology"/>
<dbReference type="SUPFAM" id="SSF52833">
    <property type="entry name" value="Thioredoxin-like"/>
    <property type="match status" value="1"/>
</dbReference>
<sequence length="210" mass="22649">MISGSVLFARLSAGTPNPAGQPKSNKPVNIEIGNSPVLGDKNAPVTIVEFGDYQCPFCKRYFETVKSSILNEYVNTGKAKFVWKDYAFLGQESLWAAQAARCAGDQGKFWEYHDYLYSHQGGENVGAFSKSNLKKFATALGLNAGTFNTCLDTDKHLSAVQQETQYSSSIGVNGTPATYINGRLAADGQGNSIGAAPYPVFKALIDVELQ</sequence>
<dbReference type="PANTHER" id="PTHR13887">
    <property type="entry name" value="GLUTATHIONE S-TRANSFERASE KAPPA"/>
    <property type="match status" value="1"/>
</dbReference>
<evidence type="ECO:0000313" key="8">
    <source>
        <dbReference type="Proteomes" id="UP000178117"/>
    </source>
</evidence>
<feature type="domain" description="Thioredoxin" evidence="6">
    <location>
        <begin position="11"/>
        <end position="210"/>
    </location>
</feature>
<dbReference type="InterPro" id="IPR013766">
    <property type="entry name" value="Thioredoxin_domain"/>
</dbReference>
<evidence type="ECO:0000259" key="6">
    <source>
        <dbReference type="PROSITE" id="PS51352"/>
    </source>
</evidence>
<comment type="similarity">
    <text evidence="1">Belongs to the thioredoxin family. DsbA subfamily.</text>
</comment>
<dbReference type="PANTHER" id="PTHR13887:SF14">
    <property type="entry name" value="DISULFIDE BOND FORMATION PROTEIN D"/>
    <property type="match status" value="1"/>
</dbReference>
<evidence type="ECO:0000256" key="4">
    <source>
        <dbReference type="ARBA" id="ARBA00023157"/>
    </source>
</evidence>
<keyword evidence="3" id="KW-0560">Oxidoreductase</keyword>
<dbReference type="InterPro" id="IPR036249">
    <property type="entry name" value="Thioredoxin-like_sf"/>
</dbReference>
<keyword evidence="5" id="KW-0676">Redox-active center</keyword>
<gene>
    <name evidence="7" type="ORF">A3C88_02920</name>
</gene>
<keyword evidence="4" id="KW-1015">Disulfide bond</keyword>
<evidence type="ECO:0000313" key="7">
    <source>
        <dbReference type="EMBL" id="OGN16529.1"/>
    </source>
</evidence>
<dbReference type="AlphaFoldDB" id="A0A1F8FW04"/>
<evidence type="ECO:0000256" key="1">
    <source>
        <dbReference type="ARBA" id="ARBA00005791"/>
    </source>
</evidence>
<keyword evidence="2" id="KW-0732">Signal</keyword>
<dbReference type="Proteomes" id="UP000178117">
    <property type="component" value="Unassembled WGS sequence"/>
</dbReference>
<comment type="caution">
    <text evidence="7">The sequence shown here is derived from an EMBL/GenBank/DDBJ whole genome shotgun (WGS) entry which is preliminary data.</text>
</comment>
<accession>A0A1F8FW04</accession>